<keyword evidence="1" id="KW-0472">Membrane</keyword>
<dbReference type="GeneID" id="8581060"/>
<dbReference type="RefSeq" id="XP_002639066.1">
    <property type="nucleotide sequence ID" value="XM_002639020.1"/>
</dbReference>
<keyword evidence="1" id="KW-1133">Transmembrane helix</keyword>
<dbReference type="AlphaFoldDB" id="A8XKW5"/>
<name>A8XKW5_CAEBR</name>
<dbReference type="KEGG" id="cbr:CBG_14879"/>
<dbReference type="HOGENOM" id="CLU_1305831_0_0_1"/>
<keyword evidence="3" id="KW-1185">Reference proteome</keyword>
<evidence type="ECO:0000256" key="1">
    <source>
        <dbReference type="SAM" id="Phobius"/>
    </source>
</evidence>
<reference evidence="2 3" key="1">
    <citation type="journal article" date="2003" name="PLoS Biol.">
        <title>The genome sequence of Caenorhabditis briggsae: a platform for comparative genomics.</title>
        <authorList>
            <person name="Stein L.D."/>
            <person name="Bao Z."/>
            <person name="Blasiar D."/>
            <person name="Blumenthal T."/>
            <person name="Brent M.R."/>
            <person name="Chen N."/>
            <person name="Chinwalla A."/>
            <person name="Clarke L."/>
            <person name="Clee C."/>
            <person name="Coghlan A."/>
            <person name="Coulson A."/>
            <person name="D'Eustachio P."/>
            <person name="Fitch D.H."/>
            <person name="Fulton L.A."/>
            <person name="Fulton R.E."/>
            <person name="Griffiths-Jones S."/>
            <person name="Harris T.W."/>
            <person name="Hillier L.W."/>
            <person name="Kamath R."/>
            <person name="Kuwabara P.E."/>
            <person name="Mardis E.R."/>
            <person name="Marra M.A."/>
            <person name="Miner T.L."/>
            <person name="Minx P."/>
            <person name="Mullikin J.C."/>
            <person name="Plumb R.W."/>
            <person name="Rogers J."/>
            <person name="Schein J.E."/>
            <person name="Sohrmann M."/>
            <person name="Spieth J."/>
            <person name="Stajich J.E."/>
            <person name="Wei C."/>
            <person name="Willey D."/>
            <person name="Wilson R.K."/>
            <person name="Durbin R."/>
            <person name="Waterston R.H."/>
        </authorList>
    </citation>
    <scope>NUCLEOTIDE SEQUENCE [LARGE SCALE GENOMIC DNA]</scope>
    <source>
        <strain evidence="2 3">AF16</strain>
    </source>
</reference>
<evidence type="ECO:0000313" key="3">
    <source>
        <dbReference type="Proteomes" id="UP000008549"/>
    </source>
</evidence>
<accession>A8XKW5</accession>
<proteinExistence type="predicted"/>
<dbReference type="CTD" id="8581060"/>
<sequence>MEANFMIRKKRENHYLVSNVQVAGSCRSFQVSVRFNNFQNFEDNFQGCFQNWNRMRGAAWFPGCTNCKDSFQNRIGRNEDVRSNRMRGSETGMGKNQDSRVRTIAFAGFSLSKKKELIGLRDAPTSNTSRTTIRPASRICTDLKQHDDRSTGRSRIICKISEKQLDKGYRVDVVIFLARFSSSMVFGISFCFGFRSVFVILVSVVVLQFGL</sequence>
<evidence type="ECO:0000313" key="2">
    <source>
        <dbReference type="EMBL" id="CAP33289.1"/>
    </source>
</evidence>
<gene>
    <name evidence="2" type="ORF">CBG14879</name>
    <name evidence="2" type="ORF">CBG_14879</name>
</gene>
<dbReference type="Proteomes" id="UP000008549">
    <property type="component" value="Unassembled WGS sequence"/>
</dbReference>
<feature type="transmembrane region" description="Helical" evidence="1">
    <location>
        <begin position="185"/>
        <end position="209"/>
    </location>
</feature>
<reference evidence="2 3" key="2">
    <citation type="journal article" date="2011" name="PLoS Genet.">
        <title>Caenorhabditis briggsae recombinant inbred line genotypes reveal inter-strain incompatibility and the evolution of recombination.</title>
        <authorList>
            <person name="Ross J.A."/>
            <person name="Koboldt D.C."/>
            <person name="Staisch J.E."/>
            <person name="Chamberlin H.M."/>
            <person name="Gupta B.P."/>
            <person name="Miller R.D."/>
            <person name="Baird S.E."/>
            <person name="Haag E.S."/>
        </authorList>
    </citation>
    <scope>NUCLEOTIDE SEQUENCE [LARGE SCALE GENOMIC DNA]</scope>
    <source>
        <strain evidence="2 3">AF16</strain>
    </source>
</reference>
<keyword evidence="1" id="KW-0812">Transmembrane</keyword>
<protein>
    <submittedName>
        <fullName evidence="2">Protein CBG14879</fullName>
    </submittedName>
</protein>
<dbReference type="InParanoid" id="A8XKW5"/>
<organism evidence="2 3">
    <name type="scientific">Caenorhabditis briggsae</name>
    <dbReference type="NCBI Taxonomy" id="6238"/>
    <lineage>
        <taxon>Eukaryota</taxon>
        <taxon>Metazoa</taxon>
        <taxon>Ecdysozoa</taxon>
        <taxon>Nematoda</taxon>
        <taxon>Chromadorea</taxon>
        <taxon>Rhabditida</taxon>
        <taxon>Rhabditina</taxon>
        <taxon>Rhabditomorpha</taxon>
        <taxon>Rhabditoidea</taxon>
        <taxon>Rhabditidae</taxon>
        <taxon>Peloderinae</taxon>
        <taxon>Caenorhabditis</taxon>
    </lineage>
</organism>
<dbReference type="EMBL" id="HE600904">
    <property type="protein sequence ID" value="CAP33289.1"/>
    <property type="molecule type" value="Genomic_DNA"/>
</dbReference>